<name>A0A7R9E1A2_9NEOP</name>
<sequence length="447" mass="49650">MSAGMLYGGDEIGALVFDIGHYSLRVGYAQEDTPKAEIPAVVGVVDQNVVPKMEPMEVDDVKKSDSSNVTSGSDTKHYIDTTYLHVARKGMEVQTYMKDGQIEDWDLFEKVLDYTYAKCIQSESKYHPVLMSEAPWNIRSKREKLTELMFEKYNVPAFFLVKNAVLAAFANGRATGIVVDSGATHTSAIPVQDGFVLSQAIVKSPLGGDYISMQCKNFLQENDVELTPPYLIGGKEVVKEREKARWTPRRNIPEVTTSWHNYMVKKVIQDFQASSLQVSETPYDEKTVSSIPTVHYEFPNGYHQDFGSERFRIPEALFDPSVVQIRGGQVGNTMLGVGHIVTTSVGMCDVDVRPSLYGSVVVTGGNSFLQASNYQPGFPERLNRDLSVRIPSSMRLKLISANGCAERRFGAWIGGSILASIGTFQQMWISNQEYEEGGKGQVERKCA</sequence>
<proteinExistence type="inferred from homology"/>
<dbReference type="Gene3D" id="3.30.420.40">
    <property type="match status" value="2"/>
</dbReference>
<gene>
    <name evidence="2" type="ORF">TMSB3V08_LOCUS1396</name>
</gene>
<protein>
    <recommendedName>
        <fullName evidence="3">Actin-like protein 6B</fullName>
    </recommendedName>
</protein>
<dbReference type="EMBL" id="OB792790">
    <property type="protein sequence ID" value="CAD7424451.1"/>
    <property type="molecule type" value="Genomic_DNA"/>
</dbReference>
<dbReference type="InterPro" id="IPR043129">
    <property type="entry name" value="ATPase_NBD"/>
</dbReference>
<organism evidence="2">
    <name type="scientific">Timema monikensis</name>
    <dbReference type="NCBI Taxonomy" id="170555"/>
    <lineage>
        <taxon>Eukaryota</taxon>
        <taxon>Metazoa</taxon>
        <taxon>Ecdysozoa</taxon>
        <taxon>Arthropoda</taxon>
        <taxon>Hexapoda</taxon>
        <taxon>Insecta</taxon>
        <taxon>Pterygota</taxon>
        <taxon>Neoptera</taxon>
        <taxon>Polyneoptera</taxon>
        <taxon>Phasmatodea</taxon>
        <taxon>Timematodea</taxon>
        <taxon>Timematoidea</taxon>
        <taxon>Timematidae</taxon>
        <taxon>Timema</taxon>
    </lineage>
</organism>
<dbReference type="CDD" id="cd13395">
    <property type="entry name" value="ASKHA_NBD_Arp4_ACTL6-like"/>
    <property type="match status" value="1"/>
</dbReference>
<comment type="similarity">
    <text evidence="1">Belongs to the actin family.</text>
</comment>
<dbReference type="PANTHER" id="PTHR11937">
    <property type="entry name" value="ACTIN"/>
    <property type="match status" value="1"/>
</dbReference>
<dbReference type="FunFam" id="3.90.640.10:FF:000009">
    <property type="entry name" value="Actin-like 6A, isoform CRA_a"/>
    <property type="match status" value="1"/>
</dbReference>
<accession>A0A7R9E1A2</accession>
<dbReference type="InterPro" id="IPR004000">
    <property type="entry name" value="Actin"/>
</dbReference>
<dbReference type="Pfam" id="PF00022">
    <property type="entry name" value="Actin"/>
    <property type="match status" value="1"/>
</dbReference>
<dbReference type="FunFam" id="3.30.420.40:FF:000058">
    <property type="entry name" value="Putative actin-related protein 5"/>
    <property type="match status" value="1"/>
</dbReference>
<dbReference type="Gene3D" id="3.90.640.10">
    <property type="entry name" value="Actin, Chain A, domain 4"/>
    <property type="match status" value="1"/>
</dbReference>
<evidence type="ECO:0000313" key="2">
    <source>
        <dbReference type="EMBL" id="CAD7424451.1"/>
    </source>
</evidence>
<dbReference type="SUPFAM" id="SSF53067">
    <property type="entry name" value="Actin-like ATPase domain"/>
    <property type="match status" value="2"/>
</dbReference>
<evidence type="ECO:0000256" key="1">
    <source>
        <dbReference type="RuleBase" id="RU000487"/>
    </source>
</evidence>
<dbReference type="Gene3D" id="2.30.36.70">
    <property type="entry name" value="Actin, Chain A, domain 2"/>
    <property type="match status" value="1"/>
</dbReference>
<dbReference type="SMART" id="SM00268">
    <property type="entry name" value="ACTIN"/>
    <property type="match status" value="1"/>
</dbReference>
<dbReference type="AlphaFoldDB" id="A0A7R9E1A2"/>
<evidence type="ECO:0008006" key="3">
    <source>
        <dbReference type="Google" id="ProtNLM"/>
    </source>
</evidence>
<reference evidence="2" key="1">
    <citation type="submission" date="2020-11" db="EMBL/GenBank/DDBJ databases">
        <authorList>
            <person name="Tran Van P."/>
        </authorList>
    </citation>
    <scope>NUCLEOTIDE SEQUENCE</scope>
</reference>